<dbReference type="AlphaFoldDB" id="A0A8S3UZ49"/>
<dbReference type="Proteomes" id="UP000683360">
    <property type="component" value="Unassembled WGS sequence"/>
</dbReference>
<protein>
    <submittedName>
        <fullName evidence="1">Uncharacterized protein</fullName>
    </submittedName>
</protein>
<keyword evidence="2" id="KW-1185">Reference proteome</keyword>
<gene>
    <name evidence="1" type="ORF">MEDL_62557</name>
</gene>
<comment type="caution">
    <text evidence="1">The sequence shown here is derived from an EMBL/GenBank/DDBJ whole genome shotgun (WGS) entry which is preliminary data.</text>
</comment>
<reference evidence="1" key="1">
    <citation type="submission" date="2021-03" db="EMBL/GenBank/DDBJ databases">
        <authorList>
            <person name="Bekaert M."/>
        </authorList>
    </citation>
    <scope>NUCLEOTIDE SEQUENCE</scope>
</reference>
<sequence>MGVIRETSVYNFDRMVSCRLSIALLRQEVTRLKLKVPKNAKRLTLVRILNSVEDSSHSDNTTETVDISDIADEANTIYGGARSHGEMHQLGFKKDHVPFRNSSNEGRNTRKFSRLSSTVQSLQQNVSALNGKVNSLLVVQPNTRQEEVAVPTFTSTGSGHSEDLNNLLEF</sequence>
<evidence type="ECO:0000313" key="1">
    <source>
        <dbReference type="EMBL" id="CAG2250848.1"/>
    </source>
</evidence>
<evidence type="ECO:0000313" key="2">
    <source>
        <dbReference type="Proteomes" id="UP000683360"/>
    </source>
</evidence>
<name>A0A8S3UZ49_MYTED</name>
<dbReference type="EMBL" id="CAJPWZ010003068">
    <property type="protein sequence ID" value="CAG2250848.1"/>
    <property type="molecule type" value="Genomic_DNA"/>
</dbReference>
<proteinExistence type="predicted"/>
<organism evidence="1 2">
    <name type="scientific">Mytilus edulis</name>
    <name type="common">Blue mussel</name>
    <dbReference type="NCBI Taxonomy" id="6550"/>
    <lineage>
        <taxon>Eukaryota</taxon>
        <taxon>Metazoa</taxon>
        <taxon>Spiralia</taxon>
        <taxon>Lophotrochozoa</taxon>
        <taxon>Mollusca</taxon>
        <taxon>Bivalvia</taxon>
        <taxon>Autobranchia</taxon>
        <taxon>Pteriomorphia</taxon>
        <taxon>Mytilida</taxon>
        <taxon>Mytiloidea</taxon>
        <taxon>Mytilidae</taxon>
        <taxon>Mytilinae</taxon>
        <taxon>Mytilus</taxon>
    </lineage>
</organism>
<accession>A0A8S3UZ49</accession>